<dbReference type="AlphaFoldDB" id="A0A840QR25"/>
<dbReference type="RefSeq" id="WP_184664213.1">
    <property type="nucleotide sequence ID" value="NZ_JACHHB010000008.1"/>
</dbReference>
<keyword evidence="4 5" id="KW-1133">Transmembrane helix</keyword>
<keyword evidence="3" id="KW-0735">Signal-anchor</keyword>
<dbReference type="GO" id="GO:0071555">
    <property type="term" value="P:cell wall organization"/>
    <property type="evidence" value="ECO:0007669"/>
    <property type="project" value="UniProtKB-KW"/>
</dbReference>
<evidence type="ECO:0000256" key="5">
    <source>
        <dbReference type="SAM" id="Phobius"/>
    </source>
</evidence>
<evidence type="ECO:0000256" key="2">
    <source>
        <dbReference type="ARBA" id="ARBA00022692"/>
    </source>
</evidence>
<dbReference type="InterPro" id="IPR004474">
    <property type="entry name" value="LytR_CpsA_psr"/>
</dbReference>
<proteinExistence type="inferred from homology"/>
<dbReference type="InterPro" id="IPR050922">
    <property type="entry name" value="LytR/CpsA/Psr_CW_biosynth"/>
</dbReference>
<feature type="domain" description="Cell envelope-related transcriptional attenuator" evidence="6">
    <location>
        <begin position="96"/>
        <end position="245"/>
    </location>
</feature>
<comment type="similarity">
    <text evidence="1">Belongs to the LytR/CpsA/Psr (LCP) family.</text>
</comment>
<accession>A0A840QR25</accession>
<dbReference type="PANTHER" id="PTHR33392:SF3">
    <property type="entry name" value="POLYISOPRENYL-TEICHOIC ACID--PEPTIDOGLYCAN TEICHOIC ACID TRANSFERASE TAGT"/>
    <property type="match status" value="1"/>
</dbReference>
<keyword evidence="2 5" id="KW-0812">Transmembrane</keyword>
<organism evidence="7 8">
    <name type="scientific">Texcoconibacillus texcoconensis</name>
    <dbReference type="NCBI Taxonomy" id="1095777"/>
    <lineage>
        <taxon>Bacteria</taxon>
        <taxon>Bacillati</taxon>
        <taxon>Bacillota</taxon>
        <taxon>Bacilli</taxon>
        <taxon>Bacillales</taxon>
        <taxon>Bacillaceae</taxon>
        <taxon>Texcoconibacillus</taxon>
    </lineage>
</organism>
<feature type="transmembrane region" description="Helical" evidence="5">
    <location>
        <begin position="22"/>
        <end position="45"/>
    </location>
</feature>
<keyword evidence="5" id="KW-0472">Membrane</keyword>
<reference evidence="7 8" key="1">
    <citation type="submission" date="2020-08" db="EMBL/GenBank/DDBJ databases">
        <title>Genomic Encyclopedia of Type Strains, Phase IV (KMG-IV): sequencing the most valuable type-strain genomes for metagenomic binning, comparative biology and taxonomic classification.</title>
        <authorList>
            <person name="Goeker M."/>
        </authorList>
    </citation>
    <scope>NUCLEOTIDE SEQUENCE [LARGE SCALE GENOMIC DNA]</scope>
    <source>
        <strain evidence="7 8">DSM 24696</strain>
    </source>
</reference>
<dbReference type="Pfam" id="PF03816">
    <property type="entry name" value="LytR_cpsA_psr"/>
    <property type="match status" value="1"/>
</dbReference>
<dbReference type="PANTHER" id="PTHR33392">
    <property type="entry name" value="POLYISOPRENYL-TEICHOIC ACID--PEPTIDOGLYCAN TEICHOIC ACID TRANSFERASE TAGU"/>
    <property type="match status" value="1"/>
</dbReference>
<name>A0A840QR25_9BACI</name>
<sequence>MSYSRREYKKRQQRRRKGFKKWAVRGGIALFVFLLVLGVGFGYMWQQFEEVTSGAQQELDRGDRSDMREEAVNPSQDSISILFLGVDDRTGNLRGRTDAIVLATFNAEDQSVKMLNIPRDSLVNIPGRGQDKINHAHAFGGIDLAIETVEDVLDIPVDYFMTLNFMAFMEVVDELGGVEVDSPFEISEMDSYDNPGAIWIPEGEQTLNGEEALAYVRHRQGDPQGDIGRGERQKEVLESLIRESASLSSITSFGSVMESLENHMKTNLTFNNIVSLHGYARNFDEITSLSLDGHGLRTNRWYYQLDEESLNETSHRLRIHLGLEDEAGRNVMLEDEE</sequence>
<evidence type="ECO:0000256" key="3">
    <source>
        <dbReference type="ARBA" id="ARBA00022968"/>
    </source>
</evidence>
<keyword evidence="8" id="KW-1185">Reference proteome</keyword>
<evidence type="ECO:0000313" key="8">
    <source>
        <dbReference type="Proteomes" id="UP000551878"/>
    </source>
</evidence>
<dbReference type="EMBL" id="JACHHB010000008">
    <property type="protein sequence ID" value="MBB5173773.1"/>
    <property type="molecule type" value="Genomic_DNA"/>
</dbReference>
<dbReference type="NCBIfam" id="TIGR00350">
    <property type="entry name" value="lytR_cpsA_psr"/>
    <property type="match status" value="1"/>
</dbReference>
<evidence type="ECO:0000259" key="6">
    <source>
        <dbReference type="Pfam" id="PF03816"/>
    </source>
</evidence>
<evidence type="ECO:0000313" key="7">
    <source>
        <dbReference type="EMBL" id="MBB5173773.1"/>
    </source>
</evidence>
<evidence type="ECO:0000256" key="1">
    <source>
        <dbReference type="ARBA" id="ARBA00006068"/>
    </source>
</evidence>
<dbReference type="Proteomes" id="UP000551878">
    <property type="component" value="Unassembled WGS sequence"/>
</dbReference>
<dbReference type="Gene3D" id="3.40.630.190">
    <property type="entry name" value="LCP protein"/>
    <property type="match status" value="1"/>
</dbReference>
<protein>
    <submittedName>
        <fullName evidence="7">LCP family protein required for cell wall assembly</fullName>
    </submittedName>
</protein>
<gene>
    <name evidence="7" type="ORF">HNQ41_001963</name>
</gene>
<comment type="caution">
    <text evidence="7">The sequence shown here is derived from an EMBL/GenBank/DDBJ whole genome shotgun (WGS) entry which is preliminary data.</text>
</comment>
<evidence type="ECO:0000256" key="4">
    <source>
        <dbReference type="ARBA" id="ARBA00022989"/>
    </source>
</evidence>